<dbReference type="PANTHER" id="PTHR34477">
    <property type="entry name" value="UPF0213 PROTEIN YHBQ"/>
    <property type="match status" value="1"/>
</dbReference>
<dbReference type="InterPro" id="IPR035901">
    <property type="entry name" value="GIY-YIG_endonuc_sf"/>
</dbReference>
<dbReference type="PANTHER" id="PTHR34477:SF1">
    <property type="entry name" value="UPF0213 PROTEIN YHBQ"/>
    <property type="match status" value="1"/>
</dbReference>
<reference evidence="3" key="1">
    <citation type="submission" date="2021-09" db="EMBL/GenBank/DDBJ databases">
        <title>Fulvivirga sp. isolated from coastal sediment.</title>
        <authorList>
            <person name="Yu H."/>
        </authorList>
    </citation>
    <scope>NUCLEOTIDE SEQUENCE</scope>
    <source>
        <strain evidence="3">1062</strain>
    </source>
</reference>
<dbReference type="PROSITE" id="PS50164">
    <property type="entry name" value="GIY_YIG"/>
    <property type="match status" value="1"/>
</dbReference>
<evidence type="ECO:0000256" key="1">
    <source>
        <dbReference type="ARBA" id="ARBA00007435"/>
    </source>
</evidence>
<dbReference type="InterPro" id="IPR000305">
    <property type="entry name" value="GIY-YIG_endonuc"/>
</dbReference>
<sequence>MYVYVLQSLKDRRHYVGITKDIDKRVNEHNSGRTRSTKPYRPWVLIRVEQYPTRIEARNREKYLKSGCGKELIKRYWSRSSTG</sequence>
<dbReference type="InterPro" id="IPR050190">
    <property type="entry name" value="UPF0213_domain"/>
</dbReference>
<comment type="caution">
    <text evidence="3">The sequence shown here is derived from an EMBL/GenBank/DDBJ whole genome shotgun (WGS) entry which is preliminary data.</text>
</comment>
<dbReference type="CDD" id="cd10449">
    <property type="entry name" value="GIY-YIG_SLX1_like"/>
    <property type="match status" value="1"/>
</dbReference>
<comment type="similarity">
    <text evidence="1">Belongs to the UPF0213 family.</text>
</comment>
<dbReference type="EMBL" id="JAIXNE010000001">
    <property type="protein sequence ID" value="MCA6073473.1"/>
    <property type="molecule type" value="Genomic_DNA"/>
</dbReference>
<dbReference type="Gene3D" id="3.40.1440.10">
    <property type="entry name" value="GIY-YIG endonuclease"/>
    <property type="match status" value="1"/>
</dbReference>
<protein>
    <submittedName>
        <fullName evidence="3">GIY-YIG nuclease family protein</fullName>
    </submittedName>
</protein>
<proteinExistence type="inferred from homology"/>
<evidence type="ECO:0000259" key="2">
    <source>
        <dbReference type="PROSITE" id="PS50164"/>
    </source>
</evidence>
<evidence type="ECO:0000313" key="4">
    <source>
        <dbReference type="Proteomes" id="UP001139409"/>
    </source>
</evidence>
<dbReference type="SUPFAM" id="SSF82771">
    <property type="entry name" value="GIY-YIG endonuclease"/>
    <property type="match status" value="1"/>
</dbReference>
<evidence type="ECO:0000313" key="3">
    <source>
        <dbReference type="EMBL" id="MCA6073473.1"/>
    </source>
</evidence>
<feature type="domain" description="GIY-YIG" evidence="2">
    <location>
        <begin position="1"/>
        <end position="74"/>
    </location>
</feature>
<dbReference type="AlphaFoldDB" id="A0A9X1KUG5"/>
<organism evidence="3 4">
    <name type="scientific">Fulvivirga sedimenti</name>
    <dbReference type="NCBI Taxonomy" id="2879465"/>
    <lineage>
        <taxon>Bacteria</taxon>
        <taxon>Pseudomonadati</taxon>
        <taxon>Bacteroidota</taxon>
        <taxon>Cytophagia</taxon>
        <taxon>Cytophagales</taxon>
        <taxon>Fulvivirgaceae</taxon>
        <taxon>Fulvivirga</taxon>
    </lineage>
</organism>
<gene>
    <name evidence="3" type="ORF">LDX50_01270</name>
</gene>
<keyword evidence="4" id="KW-1185">Reference proteome</keyword>
<dbReference type="Pfam" id="PF01541">
    <property type="entry name" value="GIY-YIG"/>
    <property type="match status" value="1"/>
</dbReference>
<dbReference type="RefSeq" id="WP_225696590.1">
    <property type="nucleotide sequence ID" value="NZ_JAIXNE010000001.1"/>
</dbReference>
<dbReference type="Proteomes" id="UP001139409">
    <property type="component" value="Unassembled WGS sequence"/>
</dbReference>
<name>A0A9X1KUG5_9BACT</name>
<accession>A0A9X1KUG5</accession>